<gene>
    <name evidence="1" type="ORF">BT96DRAFT_754846</name>
</gene>
<proteinExistence type="predicted"/>
<name>A0A6A4H3H0_9AGAR</name>
<evidence type="ECO:0000313" key="1">
    <source>
        <dbReference type="EMBL" id="KAE9391865.1"/>
    </source>
</evidence>
<dbReference type="OrthoDB" id="3044497at2759"/>
<dbReference type="AlphaFoldDB" id="A0A6A4H3H0"/>
<feature type="non-terminal residue" evidence="1">
    <location>
        <position position="1"/>
    </location>
</feature>
<dbReference type="Proteomes" id="UP000799118">
    <property type="component" value="Unassembled WGS sequence"/>
</dbReference>
<evidence type="ECO:0000313" key="2">
    <source>
        <dbReference type="Proteomes" id="UP000799118"/>
    </source>
</evidence>
<evidence type="ECO:0008006" key="3">
    <source>
        <dbReference type="Google" id="ProtNLM"/>
    </source>
</evidence>
<keyword evidence="2" id="KW-1185">Reference proteome</keyword>
<accession>A0A6A4H3H0</accession>
<reference evidence="1" key="1">
    <citation type="journal article" date="2019" name="Environ. Microbiol.">
        <title>Fungal ecological strategies reflected in gene transcription - a case study of two litter decomposers.</title>
        <authorList>
            <person name="Barbi F."/>
            <person name="Kohler A."/>
            <person name="Barry K."/>
            <person name="Baskaran P."/>
            <person name="Daum C."/>
            <person name="Fauchery L."/>
            <person name="Ihrmark K."/>
            <person name="Kuo A."/>
            <person name="LaButti K."/>
            <person name="Lipzen A."/>
            <person name="Morin E."/>
            <person name="Grigoriev I.V."/>
            <person name="Henrissat B."/>
            <person name="Lindahl B."/>
            <person name="Martin F."/>
        </authorList>
    </citation>
    <scope>NUCLEOTIDE SEQUENCE</scope>
    <source>
        <strain evidence="1">JB14</strain>
    </source>
</reference>
<feature type="non-terminal residue" evidence="1">
    <location>
        <position position="66"/>
    </location>
</feature>
<sequence>PTSSFYKLYADLSHPEASILTQLQTGHTGLNHHLHQIGAADSPNCAHCNVPETMEHFLLTCQHYIS</sequence>
<protein>
    <recommendedName>
        <fullName evidence="3">Reverse transcriptase zinc-binding domain-containing protein</fullName>
    </recommendedName>
</protein>
<dbReference type="EMBL" id="ML769611">
    <property type="protein sequence ID" value="KAE9391865.1"/>
    <property type="molecule type" value="Genomic_DNA"/>
</dbReference>
<organism evidence="1 2">
    <name type="scientific">Gymnopus androsaceus JB14</name>
    <dbReference type="NCBI Taxonomy" id="1447944"/>
    <lineage>
        <taxon>Eukaryota</taxon>
        <taxon>Fungi</taxon>
        <taxon>Dikarya</taxon>
        <taxon>Basidiomycota</taxon>
        <taxon>Agaricomycotina</taxon>
        <taxon>Agaricomycetes</taxon>
        <taxon>Agaricomycetidae</taxon>
        <taxon>Agaricales</taxon>
        <taxon>Marasmiineae</taxon>
        <taxon>Omphalotaceae</taxon>
        <taxon>Gymnopus</taxon>
    </lineage>
</organism>